<comment type="cofactor">
    <cofactor evidence="1">
        <name>FAD</name>
        <dbReference type="ChEBI" id="CHEBI:57692"/>
    </cofactor>
</comment>
<dbReference type="HOGENOM" id="CLU_009665_8_1_4"/>
<dbReference type="KEGG" id="care:LT85_4147"/>
<keyword evidence="10" id="KW-1185">Reference proteome</keyword>
<sequence>MNQNTHLHNGTDVDIAICGAGPIGLSLAALLIKRGVAAARIALIDAKTIEQARQDPRSLALSYGSSQILQEITAWPIAATAIHQIHVSRRGHFGRTLIQRDEFHLPALGYVTRYGTLITALAALPALADVRLLRPLQVNASVEHEESVELQLSDGRSLRSKLLVQAEGGVFGAQGGKSLQRDYQQVGIVAHVQASAPIAHRAFERFTDQGPLALLPQDDGHGNNYALVWCVRPDTASALLALDDAEFLNALMQAFGGRLGRFMKTSPRNSFPLGLNARPATSARTVAIGNAAQTLHPVAGQGLNLGLRDATVLARMLAADLSSKTLLQFAAARQSDRSITIQLTDIMARIFASAPDGALSQTLLGLSLGLVDVVKPARRLLAQQMMFGRR</sequence>
<evidence type="ECO:0000259" key="8">
    <source>
        <dbReference type="Pfam" id="PF01494"/>
    </source>
</evidence>
<dbReference type="EC" id="1.14.13.-" evidence="9"/>
<evidence type="ECO:0000256" key="2">
    <source>
        <dbReference type="ARBA" id="ARBA00004749"/>
    </source>
</evidence>
<evidence type="ECO:0000256" key="5">
    <source>
        <dbReference type="ARBA" id="ARBA00022827"/>
    </source>
</evidence>
<dbReference type="GO" id="GO:0006744">
    <property type="term" value="P:ubiquinone biosynthetic process"/>
    <property type="evidence" value="ECO:0007669"/>
    <property type="project" value="UniProtKB-UniPathway"/>
</dbReference>
<comment type="pathway">
    <text evidence="2">Cofactor biosynthesis; ubiquinone biosynthesis.</text>
</comment>
<dbReference type="RefSeq" id="WP_038492673.1">
    <property type="nucleotide sequence ID" value="NZ_CP009962.1"/>
</dbReference>
<dbReference type="InterPro" id="IPR051205">
    <property type="entry name" value="UbiH/COQ6_monooxygenase"/>
</dbReference>
<keyword evidence="5" id="KW-0274">FAD</keyword>
<evidence type="ECO:0000256" key="4">
    <source>
        <dbReference type="ARBA" id="ARBA00022630"/>
    </source>
</evidence>
<dbReference type="EMBL" id="CP009962">
    <property type="protein sequence ID" value="AIY43305.1"/>
    <property type="molecule type" value="Genomic_DNA"/>
</dbReference>
<dbReference type="UniPathway" id="UPA00232"/>
<dbReference type="STRING" id="279058.LT85_4147"/>
<name>A0A0A1FHZ8_9BURK</name>
<evidence type="ECO:0000256" key="3">
    <source>
        <dbReference type="ARBA" id="ARBA00005349"/>
    </source>
</evidence>
<dbReference type="InterPro" id="IPR002938">
    <property type="entry name" value="FAD-bd"/>
</dbReference>
<evidence type="ECO:0000313" key="9">
    <source>
        <dbReference type="EMBL" id="AIY43305.1"/>
    </source>
</evidence>
<evidence type="ECO:0000313" key="10">
    <source>
        <dbReference type="Proteomes" id="UP000030302"/>
    </source>
</evidence>
<dbReference type="AlphaFoldDB" id="A0A0A1FHZ8"/>
<dbReference type="PRINTS" id="PR00420">
    <property type="entry name" value="RNGMNOXGNASE"/>
</dbReference>
<evidence type="ECO:0000256" key="7">
    <source>
        <dbReference type="ARBA" id="ARBA00023033"/>
    </source>
</evidence>
<dbReference type="SUPFAM" id="SSF51905">
    <property type="entry name" value="FAD/NAD(P)-binding domain"/>
    <property type="match status" value="1"/>
</dbReference>
<keyword evidence="4" id="KW-0285">Flavoprotein</keyword>
<organism evidence="9 10">
    <name type="scientific">Collimonas arenae</name>
    <dbReference type="NCBI Taxonomy" id="279058"/>
    <lineage>
        <taxon>Bacteria</taxon>
        <taxon>Pseudomonadati</taxon>
        <taxon>Pseudomonadota</taxon>
        <taxon>Betaproteobacteria</taxon>
        <taxon>Burkholderiales</taxon>
        <taxon>Oxalobacteraceae</taxon>
        <taxon>Collimonas</taxon>
    </lineage>
</organism>
<dbReference type="GO" id="GO:0071949">
    <property type="term" value="F:FAD binding"/>
    <property type="evidence" value="ECO:0007669"/>
    <property type="project" value="InterPro"/>
</dbReference>
<dbReference type="Pfam" id="PF01494">
    <property type="entry name" value="FAD_binding_3"/>
    <property type="match status" value="1"/>
</dbReference>
<accession>A0A0A1FHZ8</accession>
<reference evidence="10" key="1">
    <citation type="journal article" date="2014" name="Soil Biol. Biochem.">
        <title>Structure and function of bacterial communities in ageing soils: Insights from the Mendocino ecological staircase.</title>
        <authorList>
            <person name="Uroz S."/>
            <person name="Tech J.J."/>
            <person name="Sawaya N.A."/>
            <person name="Frey-Klett P."/>
            <person name="Leveau J.H.J."/>
        </authorList>
    </citation>
    <scope>NUCLEOTIDE SEQUENCE [LARGE SCALE GENOMIC DNA]</scope>
    <source>
        <strain evidence="10">Cal35</strain>
    </source>
</reference>
<dbReference type="PROSITE" id="PS01304">
    <property type="entry name" value="UBIH"/>
    <property type="match status" value="1"/>
</dbReference>
<gene>
    <name evidence="9" type="ORF">LT85_4147</name>
</gene>
<dbReference type="Proteomes" id="UP000030302">
    <property type="component" value="Chromosome"/>
</dbReference>
<dbReference type="PANTHER" id="PTHR43876">
    <property type="entry name" value="UBIQUINONE BIOSYNTHESIS MONOOXYGENASE COQ6, MITOCHONDRIAL"/>
    <property type="match status" value="1"/>
</dbReference>
<comment type="similarity">
    <text evidence="3">Belongs to the UbiH/COQ6 family.</text>
</comment>
<evidence type="ECO:0000256" key="1">
    <source>
        <dbReference type="ARBA" id="ARBA00001974"/>
    </source>
</evidence>
<keyword evidence="6 9" id="KW-0560">Oxidoreductase</keyword>
<dbReference type="InterPro" id="IPR018168">
    <property type="entry name" value="Ubi_Hdrlase_CS"/>
</dbReference>
<dbReference type="PANTHER" id="PTHR43876:SF8">
    <property type="entry name" value="2-OCTAPRENYL-6-METHOXYPHENOL HYDROXYLASE"/>
    <property type="match status" value="1"/>
</dbReference>
<evidence type="ECO:0000256" key="6">
    <source>
        <dbReference type="ARBA" id="ARBA00023002"/>
    </source>
</evidence>
<dbReference type="NCBIfam" id="TIGR01988">
    <property type="entry name" value="Ubi-OHases"/>
    <property type="match status" value="1"/>
</dbReference>
<dbReference type="GO" id="GO:0008681">
    <property type="term" value="F:2-octaprenyl-6-methoxyphenol hydroxylase activity"/>
    <property type="evidence" value="ECO:0007669"/>
    <property type="project" value="TreeGrafter"/>
</dbReference>
<dbReference type="Gene3D" id="3.50.50.60">
    <property type="entry name" value="FAD/NAD(P)-binding domain"/>
    <property type="match status" value="2"/>
</dbReference>
<dbReference type="OrthoDB" id="9769565at2"/>
<proteinExistence type="inferred from homology"/>
<protein>
    <submittedName>
        <fullName evidence="9">2-octaprenyl-6-methoxyphenol hydroxylase</fullName>
        <ecNumber evidence="9">1.14.13.-</ecNumber>
    </submittedName>
</protein>
<dbReference type="InterPro" id="IPR010971">
    <property type="entry name" value="UbiH/COQ6"/>
</dbReference>
<dbReference type="InterPro" id="IPR036188">
    <property type="entry name" value="FAD/NAD-bd_sf"/>
</dbReference>
<feature type="domain" description="FAD-binding" evidence="8">
    <location>
        <begin position="12"/>
        <end position="324"/>
    </location>
</feature>
<keyword evidence="7" id="KW-0503">Monooxygenase</keyword>